<accession>A0A835UUA3</accession>
<dbReference type="Proteomes" id="UP000636800">
    <property type="component" value="Chromosome 6"/>
</dbReference>
<gene>
    <name evidence="1" type="ORF">HPP92_012860</name>
</gene>
<organism evidence="1 2">
    <name type="scientific">Vanilla planifolia</name>
    <name type="common">Vanilla</name>
    <dbReference type="NCBI Taxonomy" id="51239"/>
    <lineage>
        <taxon>Eukaryota</taxon>
        <taxon>Viridiplantae</taxon>
        <taxon>Streptophyta</taxon>
        <taxon>Embryophyta</taxon>
        <taxon>Tracheophyta</taxon>
        <taxon>Spermatophyta</taxon>
        <taxon>Magnoliopsida</taxon>
        <taxon>Liliopsida</taxon>
        <taxon>Asparagales</taxon>
        <taxon>Orchidaceae</taxon>
        <taxon>Vanilloideae</taxon>
        <taxon>Vanilleae</taxon>
        <taxon>Vanilla</taxon>
    </lineage>
</organism>
<dbReference type="AlphaFoldDB" id="A0A835UUA3"/>
<sequence>MLREIFGKGLEPCYEVGKSAKSSACVSGGLYAFSTSSPILHEMEIGEKEVASWTLEQEKMFREYCG</sequence>
<proteinExistence type="predicted"/>
<evidence type="ECO:0000313" key="1">
    <source>
        <dbReference type="EMBL" id="KAG0476019.1"/>
    </source>
</evidence>
<dbReference type="EMBL" id="JADCNL010000006">
    <property type="protein sequence ID" value="KAG0476019.1"/>
    <property type="molecule type" value="Genomic_DNA"/>
</dbReference>
<reference evidence="1 2" key="1">
    <citation type="journal article" date="2020" name="Nat. Food">
        <title>A phased Vanilla planifolia genome enables genetic improvement of flavour and production.</title>
        <authorList>
            <person name="Hasing T."/>
            <person name="Tang H."/>
            <person name="Brym M."/>
            <person name="Khazi F."/>
            <person name="Huang T."/>
            <person name="Chambers A.H."/>
        </authorList>
    </citation>
    <scope>NUCLEOTIDE SEQUENCE [LARGE SCALE GENOMIC DNA]</scope>
    <source>
        <tissue evidence="1">Leaf</tissue>
    </source>
</reference>
<evidence type="ECO:0000313" key="2">
    <source>
        <dbReference type="Proteomes" id="UP000636800"/>
    </source>
</evidence>
<keyword evidence="2" id="KW-1185">Reference proteome</keyword>
<comment type="caution">
    <text evidence="1">The sequence shown here is derived from an EMBL/GenBank/DDBJ whole genome shotgun (WGS) entry which is preliminary data.</text>
</comment>
<dbReference type="OrthoDB" id="10254527at2759"/>
<protein>
    <submittedName>
        <fullName evidence="1">Uncharacterized protein</fullName>
    </submittedName>
</protein>
<name>A0A835UUA3_VANPL</name>